<evidence type="ECO:0000256" key="15">
    <source>
        <dbReference type="SAM" id="MobiDB-lite"/>
    </source>
</evidence>
<evidence type="ECO:0000256" key="14">
    <source>
        <dbReference type="PROSITE-ProRule" id="PRU01143"/>
    </source>
</evidence>
<feature type="compositionally biased region" description="Pro residues" evidence="15">
    <location>
        <begin position="326"/>
        <end position="341"/>
    </location>
</feature>
<dbReference type="PROSITE" id="PS51079">
    <property type="entry name" value="MBT"/>
    <property type="match status" value="3"/>
</dbReference>
<feature type="repeat" description="MBT" evidence="13">
    <location>
        <begin position="133"/>
        <end position="225"/>
    </location>
</feature>
<dbReference type="InterPro" id="IPR001660">
    <property type="entry name" value="SAM"/>
</dbReference>
<keyword evidence="9" id="KW-0804">Transcription</keyword>
<dbReference type="SUPFAM" id="SSF63748">
    <property type="entry name" value="Tudor/PWWP/MBT"/>
    <property type="match status" value="3"/>
</dbReference>
<comment type="subcellular location">
    <subcellularLocation>
        <location evidence="1">Nucleus</location>
    </subcellularLocation>
</comment>
<evidence type="ECO:0000256" key="8">
    <source>
        <dbReference type="ARBA" id="ARBA00023015"/>
    </source>
</evidence>
<dbReference type="CDD" id="cd20137">
    <property type="entry name" value="MBT_L3MBTL1_rpt3"/>
    <property type="match status" value="1"/>
</dbReference>
<dbReference type="InterPro" id="IPR013761">
    <property type="entry name" value="SAM/pointed_sf"/>
</dbReference>
<evidence type="ECO:0000256" key="9">
    <source>
        <dbReference type="ARBA" id="ARBA00023163"/>
    </source>
</evidence>
<evidence type="ECO:0000313" key="17">
    <source>
        <dbReference type="Ensembl" id="ENSCCRP00020014428.1"/>
    </source>
</evidence>
<organism evidence="17 18">
    <name type="scientific">Cyprinus carpio</name>
    <name type="common">Common carp</name>
    <dbReference type="NCBI Taxonomy" id="7962"/>
    <lineage>
        <taxon>Eukaryota</taxon>
        <taxon>Metazoa</taxon>
        <taxon>Chordata</taxon>
        <taxon>Craniata</taxon>
        <taxon>Vertebrata</taxon>
        <taxon>Euteleostomi</taxon>
        <taxon>Actinopterygii</taxon>
        <taxon>Neopterygii</taxon>
        <taxon>Teleostei</taxon>
        <taxon>Ostariophysi</taxon>
        <taxon>Cypriniformes</taxon>
        <taxon>Cyprinidae</taxon>
        <taxon>Cyprininae</taxon>
        <taxon>Cyprinus</taxon>
    </lineage>
</organism>
<dbReference type="PROSITE" id="PS51802">
    <property type="entry name" value="ZF_CCHHC"/>
    <property type="match status" value="1"/>
</dbReference>
<dbReference type="InterPro" id="IPR036060">
    <property type="entry name" value="Znf_C2H2C_sf"/>
</dbReference>
<evidence type="ECO:0000256" key="12">
    <source>
        <dbReference type="ARBA" id="ARBA00079425"/>
    </source>
</evidence>
<dbReference type="AlphaFoldDB" id="A0A8C2CMG3"/>
<dbReference type="GO" id="GO:0005634">
    <property type="term" value="C:nucleus"/>
    <property type="evidence" value="ECO:0007669"/>
    <property type="project" value="UniProtKB-SubCell"/>
</dbReference>
<keyword evidence="8" id="KW-0805">Transcription regulation</keyword>
<name>A0A8C2CMG3_CYPCA</name>
<keyword evidence="3" id="KW-0479">Metal-binding</keyword>
<dbReference type="GO" id="GO:0045892">
    <property type="term" value="P:negative regulation of DNA-templated transcription"/>
    <property type="evidence" value="ECO:0007669"/>
    <property type="project" value="TreeGrafter"/>
</dbReference>
<dbReference type="GO" id="GO:0008270">
    <property type="term" value="F:zinc ion binding"/>
    <property type="evidence" value="ECO:0007669"/>
    <property type="project" value="UniProtKB-KW"/>
</dbReference>
<dbReference type="Ensembl" id="ENSCCRT00020015893.1">
    <property type="protein sequence ID" value="ENSCCRP00020014428.1"/>
    <property type="gene ID" value="ENSCCRG00020007028.1"/>
</dbReference>
<dbReference type="PANTHER" id="PTHR12247">
    <property type="entry name" value="POLYCOMB GROUP PROTEIN"/>
    <property type="match status" value="1"/>
</dbReference>
<keyword evidence="6" id="KW-0862">Zinc</keyword>
<dbReference type="GO" id="GO:0003682">
    <property type="term" value="F:chromatin binding"/>
    <property type="evidence" value="ECO:0007669"/>
    <property type="project" value="TreeGrafter"/>
</dbReference>
<evidence type="ECO:0000256" key="3">
    <source>
        <dbReference type="ARBA" id="ARBA00022723"/>
    </source>
</evidence>
<dbReference type="GO" id="GO:0042393">
    <property type="term" value="F:histone binding"/>
    <property type="evidence" value="ECO:0007669"/>
    <property type="project" value="TreeGrafter"/>
</dbReference>
<evidence type="ECO:0000256" key="1">
    <source>
        <dbReference type="ARBA" id="ARBA00004123"/>
    </source>
</evidence>
<dbReference type="SUPFAM" id="SSF103637">
    <property type="entry name" value="CCHHC domain"/>
    <property type="match status" value="1"/>
</dbReference>
<dbReference type="SMART" id="SM00454">
    <property type="entry name" value="SAM"/>
    <property type="match status" value="1"/>
</dbReference>
<feature type="domain" description="SAM" evidence="16">
    <location>
        <begin position="479"/>
        <end position="543"/>
    </location>
</feature>
<evidence type="ECO:0000256" key="10">
    <source>
        <dbReference type="ARBA" id="ARBA00023242"/>
    </source>
</evidence>
<dbReference type="Proteomes" id="UP000694701">
    <property type="component" value="Unplaced"/>
</dbReference>
<dbReference type="Gene3D" id="4.10.320.30">
    <property type="match status" value="1"/>
</dbReference>
<keyword evidence="4" id="KW-0677">Repeat</keyword>
<sequence length="548" mass="61871">MGSCIANSVLCMHNNVTVLSVGSAESKLEMWSWPQYLEQQKAVAAPARLFQETQRVPMIKNSFRQGMKLEGIDPQHPSMYFVLTVAEVCGFRLRLHFDGYSDCHDFWVNANCPDIQPAGWCESTGHKLVLKMLSQFFRSQAAPKELFCSSPETDCGFEVGMKLEAVDRMNPSLICVATVTDKVGNRFLVHFDNWDDTYDYWCDAHSPYIHPTGWCQERGLPLTPPQDYPDPDRFSWERYLEETGSTAVASEAFRVRPSHSFQVQMKLEAVDKRCPGLIRVATVLEVDTYRIKIHFDGWSHLYDEWMDSDHPDIHPAGWCESTGHPLKPPPCQKPGESPPDQPRSTSKYSFHHRSCPTPGCDGSGHVTGRFTAHHCLSGCPLAERNQGRLKADLSDTEGSRRNLLVFGQRAKKSRYHGRIGRPPKYRKSQQRNCQKGMYSSLFMTAFTANSDRTLSLCWEQHCKLLPGVAGLHAGQVSSWTIEEVFGFVSSLIGCEEQAQIFKDEMIDGEAFLLLTQNDIVKIMNIKLGPALKIHNAILVFKSTDEGLK</sequence>
<protein>
    <recommendedName>
        <fullName evidence="11">Lethal(3)malignant brain tumor-like protein 1</fullName>
    </recommendedName>
    <alternativeName>
        <fullName evidence="12">L(3)mbt protein homolog</fullName>
    </alternativeName>
</protein>
<evidence type="ECO:0000313" key="18">
    <source>
        <dbReference type="Proteomes" id="UP000694701"/>
    </source>
</evidence>
<accession>A0A8C2CMG3</accession>
<keyword evidence="10" id="KW-0539">Nucleus</keyword>
<dbReference type="SMART" id="SM00561">
    <property type="entry name" value="MBT"/>
    <property type="match status" value="3"/>
</dbReference>
<dbReference type="InterPro" id="IPR004092">
    <property type="entry name" value="Mbt"/>
</dbReference>
<feature type="repeat" description="MBT" evidence="13">
    <location>
        <begin position="31"/>
        <end position="131"/>
    </location>
</feature>
<dbReference type="PANTHER" id="PTHR12247:SF69">
    <property type="entry name" value="LETHAL(3)MALIGNANT BRAIN TUMOR-LIKE PROTEIN 1"/>
    <property type="match status" value="1"/>
</dbReference>
<evidence type="ECO:0000256" key="11">
    <source>
        <dbReference type="ARBA" id="ARBA00068102"/>
    </source>
</evidence>
<evidence type="ECO:0000259" key="16">
    <source>
        <dbReference type="PROSITE" id="PS50105"/>
    </source>
</evidence>
<feature type="repeat" description="MBT" evidence="13">
    <location>
        <begin position="234"/>
        <end position="329"/>
    </location>
</feature>
<evidence type="ECO:0000256" key="7">
    <source>
        <dbReference type="ARBA" id="ARBA00022853"/>
    </source>
</evidence>
<reference evidence="17" key="1">
    <citation type="submission" date="2025-08" db="UniProtKB">
        <authorList>
            <consortium name="Ensembl"/>
        </authorList>
    </citation>
    <scope>IDENTIFICATION</scope>
</reference>
<dbReference type="SUPFAM" id="SSF47769">
    <property type="entry name" value="SAM/Pointed domain"/>
    <property type="match status" value="1"/>
</dbReference>
<dbReference type="Pfam" id="PF00536">
    <property type="entry name" value="SAM_1"/>
    <property type="match status" value="1"/>
</dbReference>
<dbReference type="InterPro" id="IPR002515">
    <property type="entry name" value="Znf_C2H2C"/>
</dbReference>
<proteinExistence type="predicted"/>
<dbReference type="FunFam" id="4.10.320.30:FF:000001">
    <property type="entry name" value="Myelin transcription factor 1-like, a"/>
    <property type="match status" value="1"/>
</dbReference>
<evidence type="ECO:0000256" key="2">
    <source>
        <dbReference type="ARBA" id="ARBA00022491"/>
    </source>
</evidence>
<keyword evidence="5 14" id="KW-0863">Zinc-finger</keyword>
<dbReference type="InterPro" id="IPR047362">
    <property type="entry name" value="MBT_L3MBTL1_rpt3"/>
</dbReference>
<dbReference type="InterPro" id="IPR050548">
    <property type="entry name" value="PcG_chromatin_remod_factors"/>
</dbReference>
<evidence type="ECO:0000256" key="5">
    <source>
        <dbReference type="ARBA" id="ARBA00022771"/>
    </source>
</evidence>
<dbReference type="FunFam" id="2.30.30.140:FF:000007">
    <property type="entry name" value="Lethal(3)malignant brain tumor-like protein 1"/>
    <property type="match status" value="1"/>
</dbReference>
<dbReference type="Pfam" id="PF01530">
    <property type="entry name" value="zf-C2HC"/>
    <property type="match status" value="1"/>
</dbReference>
<dbReference type="CDD" id="cd20134">
    <property type="entry name" value="MBT_L3MBTL1_rpt2"/>
    <property type="match status" value="1"/>
</dbReference>
<dbReference type="GO" id="GO:0006325">
    <property type="term" value="P:chromatin organization"/>
    <property type="evidence" value="ECO:0007669"/>
    <property type="project" value="UniProtKB-KW"/>
</dbReference>
<evidence type="ECO:0000256" key="4">
    <source>
        <dbReference type="ARBA" id="ARBA00022737"/>
    </source>
</evidence>
<evidence type="ECO:0000256" key="13">
    <source>
        <dbReference type="PROSITE-ProRule" id="PRU00459"/>
    </source>
</evidence>
<keyword evidence="7" id="KW-0156">Chromatin regulator</keyword>
<keyword evidence="2" id="KW-0678">Repressor</keyword>
<evidence type="ECO:0000256" key="6">
    <source>
        <dbReference type="ARBA" id="ARBA00022833"/>
    </source>
</evidence>
<dbReference type="CDD" id="cd09582">
    <property type="entry name" value="SAM_Scm-like-3MBT3_4"/>
    <property type="match status" value="1"/>
</dbReference>
<dbReference type="Pfam" id="PF02820">
    <property type="entry name" value="MBT"/>
    <property type="match status" value="3"/>
</dbReference>
<dbReference type="Gene3D" id="2.30.30.140">
    <property type="match status" value="3"/>
</dbReference>
<dbReference type="Gene3D" id="1.10.150.50">
    <property type="entry name" value="Transcription Factor, Ets-1"/>
    <property type="match status" value="1"/>
</dbReference>
<dbReference type="PROSITE" id="PS50105">
    <property type="entry name" value="SAM_DOMAIN"/>
    <property type="match status" value="1"/>
</dbReference>
<feature type="region of interest" description="Disordered" evidence="15">
    <location>
        <begin position="316"/>
        <end position="350"/>
    </location>
</feature>